<dbReference type="GeneID" id="66110027"/>
<keyword evidence="1" id="KW-1133">Transmembrane helix</keyword>
<dbReference type="Proteomes" id="UP000812287">
    <property type="component" value="Unassembled WGS sequence"/>
</dbReference>
<dbReference type="Pfam" id="PF09423">
    <property type="entry name" value="PhoD"/>
    <property type="match status" value="1"/>
</dbReference>
<keyword evidence="4" id="KW-1185">Reference proteome</keyword>
<dbReference type="InterPro" id="IPR018946">
    <property type="entry name" value="PhoD-like_MPP"/>
</dbReference>
<dbReference type="InterPro" id="IPR052900">
    <property type="entry name" value="Phospholipid_Metab_Enz"/>
</dbReference>
<keyword evidence="1" id="KW-0812">Transmembrane</keyword>
<protein>
    <recommendedName>
        <fullName evidence="2">PhoD-like phosphatase metallophosphatase domain-containing protein</fullName>
    </recommendedName>
</protein>
<dbReference type="Gene3D" id="3.60.21.70">
    <property type="entry name" value="PhoD-like phosphatase"/>
    <property type="match status" value="1"/>
</dbReference>
<feature type="transmembrane region" description="Helical" evidence="1">
    <location>
        <begin position="31"/>
        <end position="50"/>
    </location>
</feature>
<dbReference type="PANTHER" id="PTHR43606">
    <property type="entry name" value="PHOSPHATASE, PUTATIVE (AFU_ORTHOLOGUE AFUA_6G08710)-RELATED"/>
    <property type="match status" value="1"/>
</dbReference>
<proteinExistence type="predicted"/>
<gene>
    <name evidence="3" type="ORF">BT62DRAFT_939847</name>
</gene>
<accession>A0A9P8AYC8</accession>
<evidence type="ECO:0000313" key="3">
    <source>
        <dbReference type="EMBL" id="KAG7452764.1"/>
    </source>
</evidence>
<dbReference type="EMBL" id="MU250523">
    <property type="protein sequence ID" value="KAG7452764.1"/>
    <property type="molecule type" value="Genomic_DNA"/>
</dbReference>
<evidence type="ECO:0000259" key="2">
    <source>
        <dbReference type="Pfam" id="PF09423"/>
    </source>
</evidence>
<dbReference type="OrthoDB" id="2100241at2759"/>
<dbReference type="RefSeq" id="XP_043046264.1">
    <property type="nucleotide sequence ID" value="XM_043187730.1"/>
</dbReference>
<name>A0A9P8AYC8_9AGAR</name>
<reference evidence="3" key="1">
    <citation type="submission" date="2020-11" db="EMBL/GenBank/DDBJ databases">
        <title>Adaptations for nitrogen fixation in a non-lichenized fungal sporocarp promotes dispersal by wood-feeding termites.</title>
        <authorList>
            <consortium name="DOE Joint Genome Institute"/>
            <person name="Koch R.A."/>
            <person name="Yoon G."/>
            <person name="Arayal U."/>
            <person name="Lail K."/>
            <person name="Amirebrahimi M."/>
            <person name="Labutti K."/>
            <person name="Lipzen A."/>
            <person name="Riley R."/>
            <person name="Barry K."/>
            <person name="Henrissat B."/>
            <person name="Grigoriev I.V."/>
            <person name="Herr J.R."/>
            <person name="Aime M.C."/>
        </authorList>
    </citation>
    <scope>NUCLEOTIDE SEQUENCE</scope>
    <source>
        <strain evidence="3">MCA 3950</strain>
    </source>
</reference>
<dbReference type="PANTHER" id="PTHR43606:SF2">
    <property type="entry name" value="ALKALINE PHOSPHATASE FAMILY PROTEIN (AFU_ORTHOLOGUE AFUA_5G03860)"/>
    <property type="match status" value="1"/>
</dbReference>
<dbReference type="AlphaFoldDB" id="A0A9P8AYC8"/>
<evidence type="ECO:0000256" key="1">
    <source>
        <dbReference type="SAM" id="Phobius"/>
    </source>
</evidence>
<organism evidence="3 4">
    <name type="scientific">Guyanagaster necrorhizus</name>
    <dbReference type="NCBI Taxonomy" id="856835"/>
    <lineage>
        <taxon>Eukaryota</taxon>
        <taxon>Fungi</taxon>
        <taxon>Dikarya</taxon>
        <taxon>Basidiomycota</taxon>
        <taxon>Agaricomycotina</taxon>
        <taxon>Agaricomycetes</taxon>
        <taxon>Agaricomycetidae</taxon>
        <taxon>Agaricales</taxon>
        <taxon>Marasmiineae</taxon>
        <taxon>Physalacriaceae</taxon>
        <taxon>Guyanagaster</taxon>
    </lineage>
</organism>
<comment type="caution">
    <text evidence="3">The sequence shown here is derived from an EMBL/GenBank/DDBJ whole genome shotgun (WGS) entry which is preliminary data.</text>
</comment>
<feature type="domain" description="PhoD-like phosphatase metallophosphatase" evidence="2">
    <location>
        <begin position="310"/>
        <end position="543"/>
    </location>
</feature>
<dbReference type="InterPro" id="IPR038607">
    <property type="entry name" value="PhoD-like_sf"/>
</dbReference>
<keyword evidence="1" id="KW-0472">Membrane</keyword>
<dbReference type="SUPFAM" id="SSF56300">
    <property type="entry name" value="Metallo-dependent phosphatases"/>
    <property type="match status" value="1"/>
</dbReference>
<sequence>MLHVQALIPVALSTLFRISAYLFLQVIPSPILAIVLPIAFSAWIIALWMLPSPSERKEESDGKAHPTRTATVAPFHYHSFGRLIEAQVYVESEDIVLNILLSLPSSSRRVRWVTNAINIALFLAAAEFLCTPFLDSASDIIFTRVGAVYPDNVKIVARYPPIDDITQSIRIIWREAPKSGAQEISWHDGPLFNFDENRDWVDVVRIKGLWPNSHYEYSLATTNGTLLPYPSTPIKFHTFPDPRLPSGNKFSFLVSSCMTTNFPYLPFQGRRIKGYDLLSNLLYPKDSAYNSTTDTDVAASKTLTKERSMLPEFLLFLGDFIYADVPIYTGSTLEDYRRLYRRNYQSSSFRKIYERLPIFHAYDDHEIINNYAGDGDDLKPPFPNASDAFEIYNANPNYDSIHESHYYYDFRYGDSAFFVMDTRRYRSSATDDLSARVMLGDAQLAAFYNWLSRANDTAVFKFVVTSVPFTTLWGHDAATDSWAGFPAERTSLLQAMHSVPNVIILSGDRHEFAAIEYNHDSLHTVREFSTSPLSMFYIPLYRTLKMQGAEVVTRIKHRLNMTNEGPEYITVEEQIPAENVFKYIPSGNYKWSTIDVDTTDLEMPVLRLKLTVDGKTAYSYTLNGTPIKLHTSTALGVFVSTGIKDMFNKIGIHPSKWF</sequence>
<evidence type="ECO:0000313" key="4">
    <source>
        <dbReference type="Proteomes" id="UP000812287"/>
    </source>
</evidence>
<dbReference type="CDD" id="cd07389">
    <property type="entry name" value="MPP_PhoD"/>
    <property type="match status" value="1"/>
</dbReference>
<dbReference type="InterPro" id="IPR029052">
    <property type="entry name" value="Metallo-depent_PP-like"/>
</dbReference>